<dbReference type="Pfam" id="PF02746">
    <property type="entry name" value="MR_MLE_N"/>
    <property type="match status" value="1"/>
</dbReference>
<dbReference type="PANTHER" id="PTHR48080:SF6">
    <property type="entry name" value="STARVATION-SENSING PROTEIN RSPA"/>
    <property type="match status" value="1"/>
</dbReference>
<dbReference type="AlphaFoldDB" id="A0A6J4HLR4"/>
<reference evidence="2" key="1">
    <citation type="submission" date="2020-02" db="EMBL/GenBank/DDBJ databases">
        <authorList>
            <person name="Meier V. D."/>
        </authorList>
    </citation>
    <scope>NUCLEOTIDE SEQUENCE</scope>
    <source>
        <strain evidence="2">AVDCRST_MAG77</strain>
    </source>
</reference>
<dbReference type="InterPro" id="IPR013342">
    <property type="entry name" value="Mandelate_racemase_C"/>
</dbReference>
<gene>
    <name evidence="2" type="ORF">AVDCRST_MAG77-800</name>
</gene>
<evidence type="ECO:0000259" key="1">
    <source>
        <dbReference type="SMART" id="SM00922"/>
    </source>
</evidence>
<dbReference type="Gene3D" id="3.20.20.120">
    <property type="entry name" value="Enolase-like C-terminal domain"/>
    <property type="match status" value="1"/>
</dbReference>
<evidence type="ECO:0000313" key="2">
    <source>
        <dbReference type="EMBL" id="CAA9227022.1"/>
    </source>
</evidence>
<dbReference type="GO" id="GO:0000287">
    <property type="term" value="F:magnesium ion binding"/>
    <property type="evidence" value="ECO:0007669"/>
    <property type="project" value="UniProtKB-ARBA"/>
</dbReference>
<dbReference type="InterPro" id="IPR018110">
    <property type="entry name" value="Mandel_Rmase/mucon_lact_enz_CS"/>
</dbReference>
<dbReference type="SFLD" id="SFLDS00001">
    <property type="entry name" value="Enolase"/>
    <property type="match status" value="1"/>
</dbReference>
<name>A0A6J4HLR4_9CHLR</name>
<dbReference type="InterPro" id="IPR029065">
    <property type="entry name" value="Enolase_C-like"/>
</dbReference>
<dbReference type="PANTHER" id="PTHR48080">
    <property type="entry name" value="D-GALACTONATE DEHYDRATASE-RELATED"/>
    <property type="match status" value="1"/>
</dbReference>
<dbReference type="PROSITE" id="PS00908">
    <property type="entry name" value="MR_MLE_1"/>
    <property type="match status" value="1"/>
</dbReference>
<accession>A0A6J4HLR4</accession>
<dbReference type="EMBL" id="CADCTC010000051">
    <property type="protein sequence ID" value="CAA9227022.1"/>
    <property type="molecule type" value="Genomic_DNA"/>
</dbReference>
<feature type="domain" description="Mandelate racemase/muconate lactonizing enzyme C-terminal" evidence="1">
    <location>
        <begin position="130"/>
        <end position="259"/>
    </location>
</feature>
<dbReference type="InterPro" id="IPR029017">
    <property type="entry name" value="Enolase-like_N"/>
</dbReference>
<dbReference type="InterPro" id="IPR013341">
    <property type="entry name" value="Mandelate_racemase_N_dom"/>
</dbReference>
<dbReference type="InterPro" id="IPR036849">
    <property type="entry name" value="Enolase-like_C_sf"/>
</dbReference>
<dbReference type="SUPFAM" id="SSF51604">
    <property type="entry name" value="Enolase C-terminal domain-like"/>
    <property type="match status" value="1"/>
</dbReference>
<proteinExistence type="predicted"/>
<dbReference type="Pfam" id="PF13378">
    <property type="entry name" value="MR_MLE_C"/>
    <property type="match status" value="1"/>
</dbReference>
<dbReference type="SUPFAM" id="SSF54826">
    <property type="entry name" value="Enolase N-terminal domain-like"/>
    <property type="match status" value="1"/>
</dbReference>
<protein>
    <submittedName>
        <fullName evidence="2">Starvation sensing protein RspA</fullName>
    </submittedName>
</protein>
<sequence>MPKITRVQCIRTRSGGTWVIVKVHTDQPGLYGIGSASDHYRASTVVEAIEQSLGPKIVGRDTGDIEDIWQSSLTSGYWRHDSIWNTALAGVDMALWDILGKEAGMPVYRLLGGPSRAAVPAYAHAAGNTLEELEQDVRRYLEDGWIYIRCQLGNYGGGGFLTPEQRRRPENARPPFDTPRRAFDDEAYLDTIPQMFAFLRDRLGFEPKLTHDVHEHLRPHVAVALAKAVEPYRLFFLEDLLPPEHVSYYWHVKQQCTTPQAMGELFVNPAEYLPLIQERLIDYMRIRVSKAGGITPARKIAHLCEWYGVHTAWQEGGDNDPVNQAAAMHLDMNAWNFGIQEENHFTEAELDAFPGHAVTKHGYIYPNAKAGLGLDLDETKAAALVDPERLKRHFYMAEDRRPDGTVVRP</sequence>
<dbReference type="GO" id="GO:0009063">
    <property type="term" value="P:amino acid catabolic process"/>
    <property type="evidence" value="ECO:0007669"/>
    <property type="project" value="InterPro"/>
</dbReference>
<dbReference type="Gene3D" id="3.30.390.10">
    <property type="entry name" value="Enolase-like, N-terminal domain"/>
    <property type="match status" value="1"/>
</dbReference>
<organism evidence="2">
    <name type="scientific">uncultured Chloroflexota bacterium</name>
    <dbReference type="NCBI Taxonomy" id="166587"/>
    <lineage>
        <taxon>Bacteria</taxon>
        <taxon>Bacillati</taxon>
        <taxon>Chloroflexota</taxon>
        <taxon>environmental samples</taxon>
    </lineage>
</organism>
<dbReference type="InterPro" id="IPR034593">
    <property type="entry name" value="DgoD-like"/>
</dbReference>
<dbReference type="SMART" id="SM00922">
    <property type="entry name" value="MR_MLE"/>
    <property type="match status" value="1"/>
</dbReference>